<dbReference type="PANTHER" id="PTHR35721:SF1">
    <property type="entry name" value="UREIDOGLYCOLATE HYDROLASE"/>
    <property type="match status" value="1"/>
</dbReference>
<dbReference type="AlphaFoldDB" id="A0A1U7XZD5"/>
<reference evidence="1" key="1">
    <citation type="journal article" date="2013" name="Genome Biol.">
        <title>Reference genomes and transcriptomes of Nicotiana sylvestris and Nicotiana tomentosiformis.</title>
        <authorList>
            <person name="Sierro N."/>
            <person name="Battey J.N."/>
            <person name="Ouadi S."/>
            <person name="Bovet L."/>
            <person name="Goepfert S."/>
            <person name="Bakaher N."/>
            <person name="Peitsch M.C."/>
            <person name="Ivanov N.V."/>
        </authorList>
    </citation>
    <scope>NUCLEOTIDE SEQUENCE [LARGE SCALE GENOMIC DNA]</scope>
</reference>
<dbReference type="Proteomes" id="UP000189701">
    <property type="component" value="Unplaced"/>
</dbReference>
<gene>
    <name evidence="2" type="primary">LOC104239407</name>
</gene>
<dbReference type="SUPFAM" id="SSF51182">
    <property type="entry name" value="RmlC-like cupins"/>
    <property type="match status" value="1"/>
</dbReference>
<name>A0A1U7XZD5_NICSY</name>
<dbReference type="InterPro" id="IPR011051">
    <property type="entry name" value="RmlC_Cupin_sf"/>
</dbReference>
<evidence type="ECO:0000313" key="1">
    <source>
        <dbReference type="Proteomes" id="UP000189701"/>
    </source>
</evidence>
<dbReference type="OrthoDB" id="10271335at2759"/>
<proteinExistence type="predicted"/>
<evidence type="ECO:0000313" key="2">
    <source>
        <dbReference type="RefSeq" id="XP_009792339.1"/>
    </source>
</evidence>
<protein>
    <submittedName>
        <fullName evidence="2">Uncharacterized protein LOC104239407</fullName>
    </submittedName>
</protein>
<dbReference type="PANTHER" id="PTHR35721">
    <property type="entry name" value="UREIDOGLYCOLATE HYDROLASE"/>
    <property type="match status" value="1"/>
</dbReference>
<dbReference type="RefSeq" id="XP_009792339.1">
    <property type="nucleotide sequence ID" value="XM_009794037.1"/>
</dbReference>
<organism evidence="1 2">
    <name type="scientific">Nicotiana sylvestris</name>
    <name type="common">Wood tobacco</name>
    <name type="synonym">South American tobacco</name>
    <dbReference type="NCBI Taxonomy" id="4096"/>
    <lineage>
        <taxon>Eukaryota</taxon>
        <taxon>Viridiplantae</taxon>
        <taxon>Streptophyta</taxon>
        <taxon>Embryophyta</taxon>
        <taxon>Tracheophyta</taxon>
        <taxon>Spermatophyta</taxon>
        <taxon>Magnoliopsida</taxon>
        <taxon>eudicotyledons</taxon>
        <taxon>Gunneridae</taxon>
        <taxon>Pentapetalae</taxon>
        <taxon>asterids</taxon>
        <taxon>lamiids</taxon>
        <taxon>Solanales</taxon>
        <taxon>Solanaceae</taxon>
        <taxon>Nicotianoideae</taxon>
        <taxon>Nicotianeae</taxon>
        <taxon>Nicotiana</taxon>
    </lineage>
</organism>
<keyword evidence="1" id="KW-1185">Reference proteome</keyword>
<sequence>MQLKDRLLRFPKIKHHANMTQYLGSIRGIVWYIRVSRPSNVDPAVIKGAMGAEIAQSHCRHFHVLPAVDELAGFQNFRSKVYKAELLWHAEPLFTYDKINFYNLELNNTNS</sequence>
<accession>A0A1U7XZD5</accession>
<reference evidence="2" key="2">
    <citation type="submission" date="2025-08" db="UniProtKB">
        <authorList>
            <consortium name="RefSeq"/>
        </authorList>
    </citation>
    <scope>IDENTIFICATION</scope>
    <source>
        <tissue evidence="2">Leaf</tissue>
    </source>
</reference>